<reference evidence="3 4" key="1">
    <citation type="submission" date="2018-10" db="EMBL/GenBank/DDBJ databases">
        <title>Draft genome sequence of Bacillus salarius IM0101, isolated from a hypersaline soil in Inner Mongolia, China.</title>
        <authorList>
            <person name="Yamprayoonswat W."/>
            <person name="Boonvisut S."/>
            <person name="Jumpathong W."/>
            <person name="Sittihan S."/>
            <person name="Ruangsuj P."/>
            <person name="Wanthongcharoen S."/>
            <person name="Thongpramul N."/>
            <person name="Pimmason S."/>
            <person name="Yu B."/>
            <person name="Yasawong M."/>
        </authorList>
    </citation>
    <scope>NUCLEOTIDE SEQUENCE [LARGE SCALE GENOMIC DNA]</scope>
    <source>
        <strain evidence="3 4">IM0101</strain>
    </source>
</reference>
<comment type="caution">
    <text evidence="3">The sequence shown here is derived from an EMBL/GenBank/DDBJ whole genome shotgun (WGS) entry which is preliminary data.</text>
</comment>
<proteinExistence type="predicted"/>
<protein>
    <recommendedName>
        <fullName evidence="2">FMN-dependent dehydrogenase domain-containing protein</fullName>
    </recommendedName>
</protein>
<comment type="cofactor">
    <cofactor evidence="1">
        <name>FMN</name>
        <dbReference type="ChEBI" id="CHEBI:58210"/>
    </cofactor>
</comment>
<dbReference type="EMBL" id="RBVX01000024">
    <property type="protein sequence ID" value="RSL31420.1"/>
    <property type="molecule type" value="Genomic_DNA"/>
</dbReference>
<keyword evidence="4" id="KW-1185">Reference proteome</keyword>
<dbReference type="Proteomes" id="UP000275076">
    <property type="component" value="Unassembled WGS sequence"/>
</dbReference>
<dbReference type="SUPFAM" id="SSF51395">
    <property type="entry name" value="FMN-linked oxidoreductases"/>
    <property type="match status" value="1"/>
</dbReference>
<dbReference type="Gene3D" id="3.20.20.70">
    <property type="entry name" value="Aldolase class I"/>
    <property type="match status" value="1"/>
</dbReference>
<evidence type="ECO:0000313" key="3">
    <source>
        <dbReference type="EMBL" id="RSL31420.1"/>
    </source>
</evidence>
<organism evidence="3 4">
    <name type="scientific">Salibacterium salarium</name>
    <dbReference type="NCBI Taxonomy" id="284579"/>
    <lineage>
        <taxon>Bacteria</taxon>
        <taxon>Bacillati</taxon>
        <taxon>Bacillota</taxon>
        <taxon>Bacilli</taxon>
        <taxon>Bacillales</taxon>
        <taxon>Bacillaceae</taxon>
    </lineage>
</organism>
<dbReference type="Pfam" id="PF01070">
    <property type="entry name" value="FMN_dh"/>
    <property type="match status" value="1"/>
</dbReference>
<gene>
    <name evidence="3" type="ORF">D7Z54_20455</name>
</gene>
<dbReference type="AlphaFoldDB" id="A0A3R9P581"/>
<dbReference type="OrthoDB" id="9770452at2"/>
<evidence type="ECO:0000259" key="2">
    <source>
        <dbReference type="Pfam" id="PF01070"/>
    </source>
</evidence>
<accession>A0A3R9P581</accession>
<dbReference type="InterPro" id="IPR013785">
    <property type="entry name" value="Aldolase_TIM"/>
</dbReference>
<feature type="domain" description="FMN-dependent dehydrogenase" evidence="2">
    <location>
        <begin position="2"/>
        <end position="38"/>
    </location>
</feature>
<evidence type="ECO:0000256" key="1">
    <source>
        <dbReference type="ARBA" id="ARBA00001917"/>
    </source>
</evidence>
<dbReference type="GO" id="GO:0016491">
    <property type="term" value="F:oxidoreductase activity"/>
    <property type="evidence" value="ECO:0007669"/>
    <property type="project" value="InterPro"/>
</dbReference>
<name>A0A3R9P581_9BACI</name>
<sequence>MGGKEGVKQVMRNIIGDFELTMALSGIKKLDDINTSLLYNK</sequence>
<dbReference type="InterPro" id="IPR000262">
    <property type="entry name" value="FMN-dep_DH"/>
</dbReference>
<evidence type="ECO:0000313" key="4">
    <source>
        <dbReference type="Proteomes" id="UP000275076"/>
    </source>
</evidence>